<accession>A0ABD5XX44</accession>
<evidence type="ECO:0000313" key="3">
    <source>
        <dbReference type="EMBL" id="MFC7137966.1"/>
    </source>
</evidence>
<dbReference type="EMBL" id="JBHSZG010000008">
    <property type="protein sequence ID" value="MFC7137966.1"/>
    <property type="molecule type" value="Genomic_DNA"/>
</dbReference>
<comment type="caution">
    <text evidence="3">The sequence shown here is derived from an EMBL/GenBank/DDBJ whole genome shotgun (WGS) entry which is preliminary data.</text>
</comment>
<dbReference type="Pfam" id="PF24035">
    <property type="entry name" value="DUF7344"/>
    <property type="match status" value="1"/>
</dbReference>
<gene>
    <name evidence="3" type="ORF">ACFQRB_18990</name>
</gene>
<evidence type="ECO:0000256" key="1">
    <source>
        <dbReference type="SAM" id="MobiDB-lite"/>
    </source>
</evidence>
<dbReference type="InterPro" id="IPR055768">
    <property type="entry name" value="DUF7344"/>
</dbReference>
<reference evidence="3 4" key="1">
    <citation type="journal article" date="2019" name="Int. J. Syst. Evol. Microbiol.">
        <title>The Global Catalogue of Microorganisms (GCM) 10K type strain sequencing project: providing services to taxonomists for standard genome sequencing and annotation.</title>
        <authorList>
            <consortium name="The Broad Institute Genomics Platform"/>
            <consortium name="The Broad Institute Genome Sequencing Center for Infectious Disease"/>
            <person name="Wu L."/>
            <person name="Ma J."/>
        </authorList>
    </citation>
    <scope>NUCLEOTIDE SEQUENCE [LARGE SCALE GENOMIC DNA]</scope>
    <source>
        <strain evidence="3 4">DT92</strain>
    </source>
</reference>
<feature type="domain" description="DUF7344" evidence="2">
    <location>
        <begin position="4"/>
        <end position="40"/>
    </location>
</feature>
<keyword evidence="4" id="KW-1185">Reference proteome</keyword>
<feature type="region of interest" description="Disordered" evidence="1">
    <location>
        <begin position="57"/>
        <end position="76"/>
    </location>
</feature>
<proteinExistence type="predicted"/>
<feature type="compositionally biased region" description="Basic and acidic residues" evidence="1">
    <location>
        <begin position="59"/>
        <end position="76"/>
    </location>
</feature>
<sequence>METVDAETTERVYVSLYHNHVPKLVSDGIIVFSEAEETIEPAPNAEDVLAVLDQIGGYEDARQEDHASEEHGEGLS</sequence>
<name>A0ABD5XX44_9EURY</name>
<evidence type="ECO:0000313" key="4">
    <source>
        <dbReference type="Proteomes" id="UP001596368"/>
    </source>
</evidence>
<evidence type="ECO:0000259" key="2">
    <source>
        <dbReference type="Pfam" id="PF24035"/>
    </source>
</evidence>
<dbReference type="Proteomes" id="UP001596368">
    <property type="component" value="Unassembled WGS sequence"/>
</dbReference>
<dbReference type="AlphaFoldDB" id="A0ABD5XX44"/>
<protein>
    <recommendedName>
        <fullName evidence="2">DUF7344 domain-containing protein</fullName>
    </recommendedName>
</protein>
<organism evidence="3 4">
    <name type="scientific">Halobaculum litoreum</name>
    <dbReference type="NCBI Taxonomy" id="3031998"/>
    <lineage>
        <taxon>Archaea</taxon>
        <taxon>Methanobacteriati</taxon>
        <taxon>Methanobacteriota</taxon>
        <taxon>Stenosarchaea group</taxon>
        <taxon>Halobacteria</taxon>
        <taxon>Halobacteriales</taxon>
        <taxon>Haloferacaceae</taxon>
        <taxon>Halobaculum</taxon>
    </lineage>
</organism>